<comment type="caution">
    <text evidence="2">The sequence shown here is derived from an EMBL/GenBank/DDBJ whole genome shotgun (WGS) entry which is preliminary data.</text>
</comment>
<keyword evidence="1" id="KW-0472">Membrane</keyword>
<sequence>MKPKSLVVPAALLALLALIGLIAVTYEYFTPASGIDHTAGALLAIAASALILGAALVVGFVPSMPAALHWTLEILLLLGLIGTLAAAWLLESWILVACMAVGLVIQILRFFQVKPLIAAERGRAASHS</sequence>
<keyword evidence="1" id="KW-0812">Transmembrane</keyword>
<feature type="transmembrane region" description="Helical" evidence="1">
    <location>
        <begin position="93"/>
        <end position="111"/>
    </location>
</feature>
<keyword evidence="3" id="KW-1185">Reference proteome</keyword>
<organism evidence="2 3">
    <name type="scientific">Oceanicola granulosus (strain ATCC BAA-861 / DSM 15982 / KCTC 12143 / HTCC2516)</name>
    <dbReference type="NCBI Taxonomy" id="314256"/>
    <lineage>
        <taxon>Bacteria</taxon>
        <taxon>Pseudomonadati</taxon>
        <taxon>Pseudomonadota</taxon>
        <taxon>Alphaproteobacteria</taxon>
        <taxon>Rhodobacterales</taxon>
        <taxon>Roseobacteraceae</taxon>
        <taxon>Oceanicola</taxon>
    </lineage>
</organism>
<evidence type="ECO:0000313" key="3">
    <source>
        <dbReference type="Proteomes" id="UP000003635"/>
    </source>
</evidence>
<dbReference type="HOGENOM" id="CLU_168927_0_0_5"/>
<dbReference type="RefSeq" id="WP_007257094.1">
    <property type="nucleotide sequence ID" value="NZ_CH724110.1"/>
</dbReference>
<proteinExistence type="predicted"/>
<keyword evidence="1" id="KW-1133">Transmembrane helix</keyword>
<dbReference type="Proteomes" id="UP000003635">
    <property type="component" value="Unassembled WGS sequence"/>
</dbReference>
<protein>
    <submittedName>
        <fullName evidence="2">Uncharacterized protein</fullName>
    </submittedName>
</protein>
<name>Q2CEL8_OCEGH</name>
<feature type="transmembrane region" description="Helical" evidence="1">
    <location>
        <begin position="68"/>
        <end position="87"/>
    </location>
</feature>
<evidence type="ECO:0000313" key="2">
    <source>
        <dbReference type="EMBL" id="EAR51114.1"/>
    </source>
</evidence>
<dbReference type="AlphaFoldDB" id="Q2CEL8"/>
<accession>Q2CEL8</accession>
<dbReference type="EMBL" id="AAOT01000017">
    <property type="protein sequence ID" value="EAR51114.1"/>
    <property type="molecule type" value="Genomic_DNA"/>
</dbReference>
<reference evidence="2 3" key="1">
    <citation type="journal article" date="2010" name="J. Bacteriol.">
        <title>Genome sequences of Oceanicola granulosus HTCC2516(T) and Oceanicola batsensis HTCC2597(TDelta).</title>
        <authorList>
            <person name="Thrash J.C."/>
            <person name="Cho J.C."/>
            <person name="Vergin K.L."/>
            <person name="Giovannoni S.J."/>
        </authorList>
    </citation>
    <scope>NUCLEOTIDE SEQUENCE [LARGE SCALE GENOMIC DNA]</scope>
    <source>
        <strain evidence="3">ATCC BAA-861 / DSM 15982 / KCTC 12143 / HTCC2516</strain>
    </source>
</reference>
<evidence type="ECO:0000256" key="1">
    <source>
        <dbReference type="SAM" id="Phobius"/>
    </source>
</evidence>
<gene>
    <name evidence="2" type="ORF">OG2516_18130</name>
</gene>
<dbReference type="STRING" id="314256.OG2516_18130"/>
<feature type="transmembrane region" description="Helical" evidence="1">
    <location>
        <begin position="39"/>
        <end position="61"/>
    </location>
</feature>